<evidence type="ECO:0000259" key="7">
    <source>
        <dbReference type="Pfam" id="PF05157"/>
    </source>
</evidence>
<evidence type="ECO:0000256" key="1">
    <source>
        <dbReference type="ARBA" id="ARBA00004127"/>
    </source>
</evidence>
<feature type="transmembrane region" description="Helical" evidence="5">
    <location>
        <begin position="183"/>
        <end position="203"/>
    </location>
</feature>
<dbReference type="OrthoDB" id="5790088at2"/>
<evidence type="ECO:0000313" key="9">
    <source>
        <dbReference type="Proteomes" id="UP000245125"/>
    </source>
</evidence>
<comment type="subcellular location">
    <subcellularLocation>
        <location evidence="1">Endomembrane system</location>
        <topology evidence="1">Multi-pass membrane protein</topology>
    </subcellularLocation>
</comment>
<dbReference type="GO" id="GO:0012505">
    <property type="term" value="C:endomembrane system"/>
    <property type="evidence" value="ECO:0007669"/>
    <property type="project" value="UniProtKB-SubCell"/>
</dbReference>
<evidence type="ECO:0000256" key="4">
    <source>
        <dbReference type="ARBA" id="ARBA00023136"/>
    </source>
</evidence>
<sequence>MSVGKLERLVRRGVLTSLQLQDYIDEAASSGKYPEDVLLEKGVPKHELLFCLAERYGYPFVEYDEGLMAPYLVTMRLDLQRQKKALWYPLSVEEDTADVVAYAPEDPAVAEDIRRTLNVSSINFRVALPCDLVRIIENNFDVNPYFSIAGGRTPLAHVRTSFAYRRSTYAYYRTLLARGRTGLAFIRTGISFITISVLFLRIFGTGWYAVLNVPLLIGGIVMIYDGVKWYLPCRSVARKPIDYECTEPTWGTTVLESRPSSAGPVIERSGAVPGAEELREGWDTLSPVMRRRFLASDRTDLAEERTSLAGYRTVVSKARTGLAFTRTGVAFSGLGIGLIRSFQESRWTAFDVSLIVAGVVMILEGFHWYYRRRSTWLTGVKCAVTRNMRESIWDLVFPLGHKRSDQKKDKLCPPVRPADLPGIWATTGVALERTVLAERRNVMSRLRTVMAHSRTGMAFIRTGIGICGVGAGLMFYFGTASIGWTLLNAAMILTGLLLIIDGFLWAVPAEKMRIQYPYCYGDMEITIPDYGKPTRCWGKAVFNHDAD</sequence>
<keyword evidence="3 5" id="KW-1133">Transmembrane helix</keyword>
<feature type="transmembrane region" description="Helical" evidence="5">
    <location>
        <begin position="322"/>
        <end position="342"/>
    </location>
</feature>
<evidence type="ECO:0000256" key="2">
    <source>
        <dbReference type="ARBA" id="ARBA00022692"/>
    </source>
</evidence>
<evidence type="ECO:0000313" key="8">
    <source>
        <dbReference type="EMBL" id="SPQ00379.1"/>
    </source>
</evidence>
<dbReference type="EMBL" id="OUUY01000067">
    <property type="protein sequence ID" value="SPQ00379.1"/>
    <property type="molecule type" value="Genomic_DNA"/>
</dbReference>
<feature type="transmembrane region" description="Helical" evidence="5">
    <location>
        <begin position="484"/>
        <end position="507"/>
    </location>
</feature>
<proteinExistence type="predicted"/>
<keyword evidence="2 5" id="KW-0812">Transmembrane</keyword>
<feature type="domain" description="DUF202" evidence="6">
    <location>
        <begin position="173"/>
        <end position="221"/>
    </location>
</feature>
<keyword evidence="9" id="KW-1185">Reference proteome</keyword>
<evidence type="ECO:0000259" key="6">
    <source>
        <dbReference type="Pfam" id="PF02656"/>
    </source>
</evidence>
<keyword evidence="4 5" id="KW-0472">Membrane</keyword>
<dbReference type="AlphaFoldDB" id="A0A2U3QGA7"/>
<evidence type="ECO:0000256" key="3">
    <source>
        <dbReference type="ARBA" id="ARBA00022989"/>
    </source>
</evidence>
<dbReference type="Pfam" id="PF02656">
    <property type="entry name" value="DUF202"/>
    <property type="match status" value="1"/>
</dbReference>
<organism evidence="8 9">
    <name type="scientific">Candidatus Sulfobium mesophilum</name>
    <dbReference type="NCBI Taxonomy" id="2016548"/>
    <lineage>
        <taxon>Bacteria</taxon>
        <taxon>Pseudomonadati</taxon>
        <taxon>Nitrospirota</taxon>
        <taxon>Nitrospiria</taxon>
        <taxon>Nitrospirales</taxon>
        <taxon>Nitrospiraceae</taxon>
        <taxon>Candidatus Sulfobium</taxon>
    </lineage>
</organism>
<dbReference type="Proteomes" id="UP000245125">
    <property type="component" value="Unassembled WGS sequence"/>
</dbReference>
<dbReference type="InterPro" id="IPR007831">
    <property type="entry name" value="T2SS_GspE_N"/>
</dbReference>
<accession>A0A2U3QGA7</accession>
<dbReference type="SUPFAM" id="SSF160246">
    <property type="entry name" value="EspE N-terminal domain-like"/>
    <property type="match status" value="1"/>
</dbReference>
<name>A0A2U3QGA7_9BACT</name>
<gene>
    <name evidence="8" type="ORF">NBG4_220012</name>
</gene>
<feature type="transmembrane region" description="Helical" evidence="5">
    <location>
        <begin position="458"/>
        <end position="478"/>
    </location>
</feature>
<reference evidence="9" key="1">
    <citation type="submission" date="2018-03" db="EMBL/GenBank/DDBJ databases">
        <authorList>
            <person name="Zecchin S."/>
        </authorList>
    </citation>
    <scope>NUCLEOTIDE SEQUENCE [LARGE SCALE GENOMIC DNA]</scope>
</reference>
<dbReference type="Pfam" id="PF05157">
    <property type="entry name" value="MshEN"/>
    <property type="match status" value="1"/>
</dbReference>
<evidence type="ECO:0008006" key="10">
    <source>
        <dbReference type="Google" id="ProtNLM"/>
    </source>
</evidence>
<dbReference type="InterPro" id="IPR003807">
    <property type="entry name" value="DUF202"/>
</dbReference>
<feature type="transmembrane region" description="Helical" evidence="5">
    <location>
        <begin position="209"/>
        <end position="231"/>
    </location>
</feature>
<dbReference type="InterPro" id="IPR037257">
    <property type="entry name" value="T2SS_E_N_sf"/>
</dbReference>
<feature type="domain" description="Type II secretion system protein GspE N-terminal" evidence="7">
    <location>
        <begin position="56"/>
        <end position="140"/>
    </location>
</feature>
<protein>
    <recommendedName>
        <fullName evidence="10">Type II secretion system protein GspE N-terminal domain-containing protein</fullName>
    </recommendedName>
</protein>
<evidence type="ECO:0000256" key="5">
    <source>
        <dbReference type="SAM" id="Phobius"/>
    </source>
</evidence>
<feature type="transmembrane region" description="Helical" evidence="5">
    <location>
        <begin position="348"/>
        <end position="370"/>
    </location>
</feature>